<keyword evidence="3" id="KW-1185">Reference proteome</keyword>
<evidence type="ECO:0000313" key="2">
    <source>
        <dbReference type="EMBL" id="KAJ1200391.1"/>
    </source>
</evidence>
<evidence type="ECO:0000313" key="3">
    <source>
        <dbReference type="Proteomes" id="UP001066276"/>
    </source>
</evidence>
<dbReference type="EMBL" id="JANPWB010000003">
    <property type="protein sequence ID" value="KAJ1200391.1"/>
    <property type="molecule type" value="Genomic_DNA"/>
</dbReference>
<name>A0AAV7VHK9_PLEWA</name>
<sequence>MSINGGALEATGVVRCGAEQAIREHELPTHEGPWPSPGPGARVYKVRGRSASRAPLKLELWNTGGCDSTTFVIQEIGFGKPREKQERGSMSLGSVEYEDDHHHGSTLRGSRTIAPLGEKNTLSV</sequence>
<proteinExistence type="predicted"/>
<accession>A0AAV7VHK9</accession>
<evidence type="ECO:0000256" key="1">
    <source>
        <dbReference type="SAM" id="MobiDB-lite"/>
    </source>
</evidence>
<reference evidence="2" key="1">
    <citation type="journal article" date="2022" name="bioRxiv">
        <title>Sequencing and chromosome-scale assembly of the giantPleurodeles waltlgenome.</title>
        <authorList>
            <person name="Brown T."/>
            <person name="Elewa A."/>
            <person name="Iarovenko S."/>
            <person name="Subramanian E."/>
            <person name="Araus A.J."/>
            <person name="Petzold A."/>
            <person name="Susuki M."/>
            <person name="Suzuki K.-i.T."/>
            <person name="Hayashi T."/>
            <person name="Toyoda A."/>
            <person name="Oliveira C."/>
            <person name="Osipova E."/>
            <person name="Leigh N.D."/>
            <person name="Simon A."/>
            <person name="Yun M.H."/>
        </authorList>
    </citation>
    <scope>NUCLEOTIDE SEQUENCE</scope>
    <source>
        <strain evidence="2">20211129_DDA</strain>
        <tissue evidence="2">Liver</tissue>
    </source>
</reference>
<feature type="region of interest" description="Disordered" evidence="1">
    <location>
        <begin position="77"/>
        <end position="124"/>
    </location>
</feature>
<gene>
    <name evidence="2" type="ORF">NDU88_004215</name>
</gene>
<protein>
    <submittedName>
        <fullName evidence="2">Uncharacterized protein</fullName>
    </submittedName>
</protein>
<organism evidence="2 3">
    <name type="scientific">Pleurodeles waltl</name>
    <name type="common">Iberian ribbed newt</name>
    <dbReference type="NCBI Taxonomy" id="8319"/>
    <lineage>
        <taxon>Eukaryota</taxon>
        <taxon>Metazoa</taxon>
        <taxon>Chordata</taxon>
        <taxon>Craniata</taxon>
        <taxon>Vertebrata</taxon>
        <taxon>Euteleostomi</taxon>
        <taxon>Amphibia</taxon>
        <taxon>Batrachia</taxon>
        <taxon>Caudata</taxon>
        <taxon>Salamandroidea</taxon>
        <taxon>Salamandridae</taxon>
        <taxon>Pleurodelinae</taxon>
        <taxon>Pleurodeles</taxon>
    </lineage>
</organism>
<dbReference type="Proteomes" id="UP001066276">
    <property type="component" value="Chromosome 2_1"/>
</dbReference>
<dbReference type="AlphaFoldDB" id="A0AAV7VHK9"/>
<comment type="caution">
    <text evidence="2">The sequence shown here is derived from an EMBL/GenBank/DDBJ whole genome shotgun (WGS) entry which is preliminary data.</text>
</comment>